<dbReference type="Proteomes" id="UP000244810">
    <property type="component" value="Unassembled WGS sequence"/>
</dbReference>
<evidence type="ECO:0000313" key="7">
    <source>
        <dbReference type="EMBL" id="PVE45738.1"/>
    </source>
</evidence>
<dbReference type="EMBL" id="QDDR01000012">
    <property type="protein sequence ID" value="PVE45738.1"/>
    <property type="molecule type" value="Genomic_DNA"/>
</dbReference>
<dbReference type="SUPFAM" id="SSF53850">
    <property type="entry name" value="Periplasmic binding protein-like II"/>
    <property type="match status" value="1"/>
</dbReference>
<dbReference type="PANTHER" id="PTHR30537:SF3">
    <property type="entry name" value="TRANSCRIPTIONAL REGULATORY PROTEIN"/>
    <property type="match status" value="1"/>
</dbReference>
<accession>A0A2T7UM75</accession>
<dbReference type="InterPro" id="IPR058163">
    <property type="entry name" value="LysR-type_TF_proteobact-type"/>
</dbReference>
<dbReference type="InterPro" id="IPR036388">
    <property type="entry name" value="WH-like_DNA-bd_sf"/>
</dbReference>
<evidence type="ECO:0000256" key="5">
    <source>
        <dbReference type="SAM" id="MobiDB-lite"/>
    </source>
</evidence>
<reference evidence="7 8" key="1">
    <citation type="journal article" date="2011" name="Syst. Appl. Microbiol.">
        <title>Defluviimonas denitrificans gen. nov., sp. nov., and Pararhodobacter aggregans gen. nov., sp. nov., non-phototrophic Rhodobacteraceae from the biofilter of a marine aquaculture.</title>
        <authorList>
            <person name="Foesel B.U."/>
            <person name="Drake H.L."/>
            <person name="Schramm A."/>
        </authorList>
    </citation>
    <scope>NUCLEOTIDE SEQUENCE [LARGE SCALE GENOMIC DNA]</scope>
    <source>
        <strain evidence="7 8">D1-19</strain>
    </source>
</reference>
<comment type="similarity">
    <text evidence="1">Belongs to the LysR transcriptional regulatory family.</text>
</comment>
<dbReference type="Pfam" id="PF03466">
    <property type="entry name" value="LysR_substrate"/>
    <property type="match status" value="1"/>
</dbReference>
<gene>
    <name evidence="7" type="ORF">DDE23_19735</name>
</gene>
<dbReference type="AlphaFoldDB" id="A0A2T7UM75"/>
<name>A0A2T7UM75_9RHOB</name>
<evidence type="ECO:0000256" key="1">
    <source>
        <dbReference type="ARBA" id="ARBA00009437"/>
    </source>
</evidence>
<evidence type="ECO:0000313" key="8">
    <source>
        <dbReference type="Proteomes" id="UP000244810"/>
    </source>
</evidence>
<feature type="domain" description="HTH lysR-type" evidence="6">
    <location>
        <begin position="119"/>
        <end position="176"/>
    </location>
</feature>
<dbReference type="Gene3D" id="3.40.190.290">
    <property type="match status" value="1"/>
</dbReference>
<keyword evidence="2" id="KW-0805">Transcription regulation</keyword>
<dbReference type="PROSITE" id="PS50931">
    <property type="entry name" value="HTH_LYSR"/>
    <property type="match status" value="1"/>
</dbReference>
<evidence type="ECO:0000256" key="2">
    <source>
        <dbReference type="ARBA" id="ARBA00023015"/>
    </source>
</evidence>
<dbReference type="InterPro" id="IPR005119">
    <property type="entry name" value="LysR_subst-bd"/>
</dbReference>
<dbReference type="SUPFAM" id="SSF46785">
    <property type="entry name" value="Winged helix' DNA-binding domain"/>
    <property type="match status" value="1"/>
</dbReference>
<dbReference type="InterPro" id="IPR036390">
    <property type="entry name" value="WH_DNA-bd_sf"/>
</dbReference>
<dbReference type="Pfam" id="PF00126">
    <property type="entry name" value="HTH_1"/>
    <property type="match status" value="1"/>
</dbReference>
<dbReference type="GO" id="GO:0003700">
    <property type="term" value="F:DNA-binding transcription factor activity"/>
    <property type="evidence" value="ECO:0007669"/>
    <property type="project" value="InterPro"/>
</dbReference>
<dbReference type="Gene3D" id="1.10.10.10">
    <property type="entry name" value="Winged helix-like DNA-binding domain superfamily/Winged helix DNA-binding domain"/>
    <property type="match status" value="1"/>
</dbReference>
<evidence type="ECO:0000256" key="4">
    <source>
        <dbReference type="ARBA" id="ARBA00023163"/>
    </source>
</evidence>
<comment type="caution">
    <text evidence="7">The sequence shown here is derived from an EMBL/GenBank/DDBJ whole genome shotgun (WGS) entry which is preliminary data.</text>
</comment>
<dbReference type="OrthoDB" id="9787460at2"/>
<dbReference type="GO" id="GO:0043565">
    <property type="term" value="F:sequence-specific DNA binding"/>
    <property type="evidence" value="ECO:0007669"/>
    <property type="project" value="TreeGrafter"/>
</dbReference>
<keyword evidence="4" id="KW-0804">Transcription</keyword>
<keyword evidence="3" id="KW-0238">DNA-binding</keyword>
<evidence type="ECO:0000256" key="3">
    <source>
        <dbReference type="ARBA" id="ARBA00023125"/>
    </source>
</evidence>
<protein>
    <recommendedName>
        <fullName evidence="6">HTH lysR-type domain-containing protein</fullName>
    </recommendedName>
</protein>
<dbReference type="GO" id="GO:0006351">
    <property type="term" value="P:DNA-templated transcription"/>
    <property type="evidence" value="ECO:0007669"/>
    <property type="project" value="TreeGrafter"/>
</dbReference>
<keyword evidence="8" id="KW-1185">Reference proteome</keyword>
<feature type="region of interest" description="Disordered" evidence="5">
    <location>
        <begin position="52"/>
        <end position="81"/>
    </location>
</feature>
<organism evidence="7 8">
    <name type="scientific">Pararhodobacter aggregans</name>
    <dbReference type="NCBI Taxonomy" id="404875"/>
    <lineage>
        <taxon>Bacteria</taxon>
        <taxon>Pseudomonadati</taxon>
        <taxon>Pseudomonadota</taxon>
        <taxon>Alphaproteobacteria</taxon>
        <taxon>Rhodobacterales</taxon>
        <taxon>Paracoccaceae</taxon>
        <taxon>Pararhodobacter</taxon>
    </lineage>
</organism>
<evidence type="ECO:0000259" key="6">
    <source>
        <dbReference type="PROSITE" id="PS50931"/>
    </source>
</evidence>
<proteinExistence type="inferred from homology"/>
<dbReference type="InterPro" id="IPR000847">
    <property type="entry name" value="LysR_HTH_N"/>
</dbReference>
<dbReference type="PANTHER" id="PTHR30537">
    <property type="entry name" value="HTH-TYPE TRANSCRIPTIONAL REGULATOR"/>
    <property type="match status" value="1"/>
</dbReference>
<sequence length="405" mass="44292">MGLLHQHGERLGLCRVKDRGIDLDNAVKQRRAPDVTDHPGLAVVHDHCPARGLGKPHARDAAGQRRAGQGGTRSLKKGASIEGHRENLPYREFVSRMRHSEPAIKFVNIGFKLHNCSMEDWDDYRYFLAVVREGSIAAAAQLLRVNDTTVSRRISALEAALDTRLFDRRRTGFVPTAEAASLIPAAEEVEAGAKRIARLTLAQDRRLEGPLRVTAPLVLLRYVLMPIAAQVAARYPGITLHLQGADEIANLINREADVAIRVTAAPMDTLHGYRICDAVSGLYAAPALLERRGLDAASALEAQDLEWIAQEDDVARATWQGRFFPAGRQVCHCDNKVTAIGAALQGMGVVELPVLIGDAEPGLERLAGFTATSDKGIWVLYHRDLRNTARVRAFVDMVRAAPTLG</sequence>